<reference evidence="3 4" key="1">
    <citation type="submission" date="2019-03" db="EMBL/GenBank/DDBJ databases">
        <title>Jiella endophytica sp. nov., a novel endophytic bacterium isolated from root of Ficus microcarpa Linn. f.</title>
        <authorList>
            <person name="Tuo L."/>
        </authorList>
    </citation>
    <scope>NUCLEOTIDE SEQUENCE [LARGE SCALE GENOMIC DNA]</scope>
    <source>
        <strain evidence="3 4">CBS5Q-3</strain>
    </source>
</reference>
<keyword evidence="4" id="KW-1185">Reference proteome</keyword>
<dbReference type="Proteomes" id="UP000298179">
    <property type="component" value="Unassembled WGS sequence"/>
</dbReference>
<gene>
    <name evidence="3" type="ORF">E3C22_20770</name>
</gene>
<dbReference type="EMBL" id="SOZD01000008">
    <property type="protein sequence ID" value="TFF18785.1"/>
    <property type="molecule type" value="Genomic_DNA"/>
</dbReference>
<evidence type="ECO:0000259" key="2">
    <source>
        <dbReference type="Pfam" id="PF06904"/>
    </source>
</evidence>
<feature type="compositionally biased region" description="Acidic residues" evidence="1">
    <location>
        <begin position="49"/>
        <end position="67"/>
    </location>
</feature>
<evidence type="ECO:0000313" key="3">
    <source>
        <dbReference type="EMBL" id="TFF18785.1"/>
    </source>
</evidence>
<dbReference type="AlphaFoldDB" id="A0A4Y8RAK0"/>
<comment type="caution">
    <text evidence="3">The sequence shown here is derived from an EMBL/GenBank/DDBJ whole genome shotgun (WGS) entry which is preliminary data.</text>
</comment>
<evidence type="ECO:0000256" key="1">
    <source>
        <dbReference type="SAM" id="MobiDB-lite"/>
    </source>
</evidence>
<evidence type="ECO:0000313" key="4">
    <source>
        <dbReference type="Proteomes" id="UP000298179"/>
    </source>
</evidence>
<accession>A0A4Y8RAK0</accession>
<proteinExistence type="predicted"/>
<dbReference type="OrthoDB" id="9809788at2"/>
<organism evidence="3 4">
    <name type="scientific">Jiella endophytica</name>
    <dbReference type="NCBI Taxonomy" id="2558362"/>
    <lineage>
        <taxon>Bacteria</taxon>
        <taxon>Pseudomonadati</taxon>
        <taxon>Pseudomonadota</taxon>
        <taxon>Alphaproteobacteria</taxon>
        <taxon>Hyphomicrobiales</taxon>
        <taxon>Aurantimonadaceae</taxon>
        <taxon>Jiella</taxon>
    </lineage>
</organism>
<dbReference type="Pfam" id="PF06904">
    <property type="entry name" value="Extensin-like_C"/>
    <property type="match status" value="1"/>
</dbReference>
<name>A0A4Y8RAK0_9HYPH</name>
<feature type="region of interest" description="Disordered" evidence="1">
    <location>
        <begin position="26"/>
        <end position="87"/>
    </location>
</feature>
<protein>
    <recommendedName>
        <fullName evidence="2">Extensin-like C-terminal domain-containing protein</fullName>
    </recommendedName>
</protein>
<sequence length="131" mass="13408">MSEHARGSAIDIGSFTLSDESTVAVRAVPGTGGAANNAGDENTAKPGDDEAFVEDPAEDSSDGDNDADAAAAKKPTPASGENASEAQFLDRIRAAACGPFKTVLGPGTDADHATHFHLDMAARHNGYTYCK</sequence>
<feature type="domain" description="Extensin-like C-terminal" evidence="2">
    <location>
        <begin position="82"/>
        <end position="131"/>
    </location>
</feature>
<dbReference type="InterPro" id="IPR009683">
    <property type="entry name" value="Extensin-like_C"/>
</dbReference>